<proteinExistence type="predicted"/>
<organism evidence="1 2">
    <name type="scientific">Portunus trituberculatus</name>
    <name type="common">Swimming crab</name>
    <name type="synonym">Neptunus trituberculatus</name>
    <dbReference type="NCBI Taxonomy" id="210409"/>
    <lineage>
        <taxon>Eukaryota</taxon>
        <taxon>Metazoa</taxon>
        <taxon>Ecdysozoa</taxon>
        <taxon>Arthropoda</taxon>
        <taxon>Crustacea</taxon>
        <taxon>Multicrustacea</taxon>
        <taxon>Malacostraca</taxon>
        <taxon>Eumalacostraca</taxon>
        <taxon>Eucarida</taxon>
        <taxon>Decapoda</taxon>
        <taxon>Pleocyemata</taxon>
        <taxon>Brachyura</taxon>
        <taxon>Eubrachyura</taxon>
        <taxon>Portunoidea</taxon>
        <taxon>Portunidae</taxon>
        <taxon>Portuninae</taxon>
        <taxon>Portunus</taxon>
    </lineage>
</organism>
<protein>
    <submittedName>
        <fullName evidence="1">Uncharacterized protein</fullName>
    </submittedName>
</protein>
<dbReference type="AlphaFoldDB" id="A0A5B7J754"/>
<evidence type="ECO:0000313" key="2">
    <source>
        <dbReference type="Proteomes" id="UP000324222"/>
    </source>
</evidence>
<gene>
    <name evidence="1" type="ORF">E2C01_083195</name>
</gene>
<reference evidence="1 2" key="1">
    <citation type="submission" date="2019-05" db="EMBL/GenBank/DDBJ databases">
        <title>Another draft genome of Portunus trituberculatus and its Hox gene families provides insights of decapod evolution.</title>
        <authorList>
            <person name="Jeong J.-H."/>
            <person name="Song I."/>
            <person name="Kim S."/>
            <person name="Choi T."/>
            <person name="Kim D."/>
            <person name="Ryu S."/>
            <person name="Kim W."/>
        </authorList>
    </citation>
    <scope>NUCLEOTIDE SEQUENCE [LARGE SCALE GENOMIC DNA]</scope>
    <source>
        <tissue evidence="1">Muscle</tissue>
    </source>
</reference>
<dbReference type="EMBL" id="VSRR010077365">
    <property type="protein sequence ID" value="MPC88294.1"/>
    <property type="molecule type" value="Genomic_DNA"/>
</dbReference>
<comment type="caution">
    <text evidence="1">The sequence shown here is derived from an EMBL/GenBank/DDBJ whole genome shotgun (WGS) entry which is preliminary data.</text>
</comment>
<keyword evidence="2" id="KW-1185">Reference proteome</keyword>
<evidence type="ECO:0000313" key="1">
    <source>
        <dbReference type="EMBL" id="MPC88294.1"/>
    </source>
</evidence>
<name>A0A5B7J754_PORTR</name>
<sequence>MSRPFLPPSPRSAPGPASQIQALENTLKFLQLQELGKKYSHVTRPRTHHDLLHVSIGAGNLTYTPADLHKHVKHALYRNTPLLILKSKCNTIQGTRLSKTQRS</sequence>
<dbReference type="Proteomes" id="UP000324222">
    <property type="component" value="Unassembled WGS sequence"/>
</dbReference>
<accession>A0A5B7J754</accession>